<comment type="subcellular location">
    <subcellularLocation>
        <location evidence="1">Cell membrane</location>
        <topology evidence="1">Multi-pass membrane protein</topology>
    </subcellularLocation>
</comment>
<evidence type="ECO:0000256" key="7">
    <source>
        <dbReference type="ARBA" id="ARBA00023136"/>
    </source>
</evidence>
<keyword evidence="11" id="KW-1185">Reference proteome</keyword>
<gene>
    <name evidence="10" type="ORF">F5544_07835</name>
</gene>
<feature type="transmembrane region" description="Helical" evidence="9">
    <location>
        <begin position="392"/>
        <end position="412"/>
    </location>
</feature>
<feature type="transmembrane region" description="Helical" evidence="9">
    <location>
        <begin position="366"/>
        <end position="386"/>
    </location>
</feature>
<evidence type="ECO:0000256" key="6">
    <source>
        <dbReference type="ARBA" id="ARBA00022989"/>
    </source>
</evidence>
<feature type="transmembrane region" description="Helical" evidence="9">
    <location>
        <begin position="332"/>
        <end position="354"/>
    </location>
</feature>
<feature type="transmembrane region" description="Helical" evidence="9">
    <location>
        <begin position="156"/>
        <end position="174"/>
    </location>
</feature>
<evidence type="ECO:0000256" key="1">
    <source>
        <dbReference type="ARBA" id="ARBA00004651"/>
    </source>
</evidence>
<dbReference type="GO" id="GO:0005886">
    <property type="term" value="C:plasma membrane"/>
    <property type="evidence" value="ECO:0007669"/>
    <property type="project" value="UniProtKB-SubCell"/>
</dbReference>
<dbReference type="Gene3D" id="1.50.10.150">
    <property type="entry name" value="Voltage-dependent anion channel"/>
    <property type="match status" value="1"/>
</dbReference>
<dbReference type="AlphaFoldDB" id="A0A6G9Y8C8"/>
<dbReference type="InterPro" id="IPR038665">
    <property type="entry name" value="Voltage-dep_anion_channel_sf"/>
</dbReference>
<feature type="transmembrane region" description="Helical" evidence="9">
    <location>
        <begin position="255"/>
        <end position="278"/>
    </location>
</feature>
<feature type="transmembrane region" description="Helical" evidence="9">
    <location>
        <begin position="220"/>
        <end position="243"/>
    </location>
</feature>
<evidence type="ECO:0000256" key="9">
    <source>
        <dbReference type="SAM" id="Phobius"/>
    </source>
</evidence>
<keyword evidence="5 9" id="KW-0812">Transmembrane</keyword>
<dbReference type="PANTHER" id="PTHR31686:SF1">
    <property type="entry name" value="SULFITE EFFLUX PUMP SSU1"/>
    <property type="match status" value="1"/>
</dbReference>
<dbReference type="Proteomes" id="UP000503540">
    <property type="component" value="Chromosome"/>
</dbReference>
<evidence type="ECO:0000256" key="4">
    <source>
        <dbReference type="ARBA" id="ARBA00022475"/>
    </source>
</evidence>
<dbReference type="InterPro" id="IPR051629">
    <property type="entry name" value="Sulfite_efflux_TDT"/>
</dbReference>
<keyword evidence="4" id="KW-1003">Cell membrane</keyword>
<accession>A0A6G9Y8C8</accession>
<dbReference type="CDD" id="cd09320">
    <property type="entry name" value="TDT_like_2"/>
    <property type="match status" value="1"/>
</dbReference>
<dbReference type="InterPro" id="IPR004695">
    <property type="entry name" value="SLAC1/Mae1/Ssu1/TehA"/>
</dbReference>
<feature type="transmembrane region" description="Helical" evidence="9">
    <location>
        <begin position="87"/>
        <end position="108"/>
    </location>
</feature>
<dbReference type="PANTHER" id="PTHR31686">
    <property type="match status" value="1"/>
</dbReference>
<dbReference type="EMBL" id="CP046172">
    <property type="protein sequence ID" value="QIS09469.1"/>
    <property type="molecule type" value="Genomic_DNA"/>
</dbReference>
<organism evidence="10 11">
    <name type="scientific">Nocardia arthritidis</name>
    <dbReference type="NCBI Taxonomy" id="228602"/>
    <lineage>
        <taxon>Bacteria</taxon>
        <taxon>Bacillati</taxon>
        <taxon>Actinomycetota</taxon>
        <taxon>Actinomycetes</taxon>
        <taxon>Mycobacteriales</taxon>
        <taxon>Nocardiaceae</taxon>
        <taxon>Nocardia</taxon>
    </lineage>
</organism>
<keyword evidence="6 9" id="KW-1133">Transmembrane helix</keyword>
<keyword evidence="3" id="KW-0813">Transport</keyword>
<dbReference type="GO" id="GO:0055085">
    <property type="term" value="P:transmembrane transport"/>
    <property type="evidence" value="ECO:0007669"/>
    <property type="project" value="InterPro"/>
</dbReference>
<name>A0A6G9Y8C8_9NOCA</name>
<evidence type="ECO:0000256" key="5">
    <source>
        <dbReference type="ARBA" id="ARBA00022692"/>
    </source>
</evidence>
<dbReference type="KEGG" id="nah:F5544_07835"/>
<comment type="similarity">
    <text evidence="2">Belongs to the tellurite-resistance/dicarboxylate transporter (TDT) family.</text>
</comment>
<feature type="transmembrane region" description="Helical" evidence="9">
    <location>
        <begin position="114"/>
        <end position="135"/>
    </location>
</feature>
<keyword evidence="7 9" id="KW-0472">Membrane</keyword>
<protein>
    <submittedName>
        <fullName evidence="10">C4-dicarboxylate ABC transporter</fullName>
    </submittedName>
</protein>
<feature type="transmembrane region" description="Helical" evidence="9">
    <location>
        <begin position="189"/>
        <end position="208"/>
    </location>
</feature>
<feature type="compositionally biased region" description="Low complexity" evidence="8">
    <location>
        <begin position="13"/>
        <end position="27"/>
    </location>
</feature>
<feature type="transmembrane region" description="Helical" evidence="9">
    <location>
        <begin position="290"/>
        <end position="312"/>
    </location>
</feature>
<evidence type="ECO:0000256" key="8">
    <source>
        <dbReference type="SAM" id="MobiDB-lite"/>
    </source>
</evidence>
<evidence type="ECO:0000313" key="11">
    <source>
        <dbReference type="Proteomes" id="UP000503540"/>
    </source>
</evidence>
<dbReference type="Pfam" id="PF03595">
    <property type="entry name" value="SLAC1"/>
    <property type="match status" value="1"/>
</dbReference>
<feature type="region of interest" description="Disordered" evidence="8">
    <location>
        <begin position="1"/>
        <end position="30"/>
    </location>
</feature>
<evidence type="ECO:0000256" key="2">
    <source>
        <dbReference type="ARBA" id="ARBA00008566"/>
    </source>
</evidence>
<evidence type="ECO:0000256" key="3">
    <source>
        <dbReference type="ARBA" id="ARBA00022448"/>
    </source>
</evidence>
<evidence type="ECO:0000313" key="10">
    <source>
        <dbReference type="EMBL" id="QIS09469.1"/>
    </source>
</evidence>
<sequence length="430" mass="44874">MPCAAAARPRLPSSITESSRSSAARSGTRGDKGIERVYAPIVTRQLPDGPTCGDAGSMTATVTIRPTTGVRQRSAGPAMVRNLGPNWFAVVMGTGIVANAAATLPLAFPGLRGAATAMWLLAALLLVVLSAGWVAHHLRYPDTAREHRDHPVMSQFFGAPPMALLTVGAGALLLGRDVIGLDAAVAVDWVLWSAGTVLGLLTAFAVPYRMFTGRRSEPDAAFGGWLMPVVPPMVSAALGPLLIPYTPAGQPRLTLMLICLAMFGVSLIAALITISMIWSRLIHFGIPATGLVPTLWIVLGPLGQSVTAAGLLANAAPAGLPEYAGALNAFSVVYGVVVWGFAMLWLALAIAITVRTARTGEFAFTMTWWGFTFPLGTCVTGSTVLYSHTGAYLFGAAAVVLYALLVAAWAVVATRTVRGVVTGNLFAPAR</sequence>
<proteinExistence type="inferred from homology"/>
<reference evidence="10 11" key="1">
    <citation type="journal article" date="2019" name="ACS Chem. Biol.">
        <title>Identification and Mobilization of a Cryptic Antibiotic Biosynthesis Gene Locus from a Human-Pathogenic Nocardia Isolate.</title>
        <authorList>
            <person name="Herisse M."/>
            <person name="Ishida K."/>
            <person name="Porter J.L."/>
            <person name="Howden B."/>
            <person name="Hertweck C."/>
            <person name="Stinear T.P."/>
            <person name="Pidot S.J."/>
        </authorList>
    </citation>
    <scope>NUCLEOTIDE SEQUENCE [LARGE SCALE GENOMIC DNA]</scope>
    <source>
        <strain evidence="10 11">AUSMDU00012717</strain>
    </source>
</reference>